<dbReference type="InterPro" id="IPR029044">
    <property type="entry name" value="Nucleotide-diphossugar_trans"/>
</dbReference>
<accession>A0A7Y9QZE9</accession>
<dbReference type="Proteomes" id="UP000518288">
    <property type="component" value="Unassembled WGS sequence"/>
</dbReference>
<name>A0A7Y9QZE9_9BURK</name>
<dbReference type="CDD" id="cd00761">
    <property type="entry name" value="Glyco_tranf_GTA_type"/>
    <property type="match status" value="1"/>
</dbReference>
<dbReference type="EMBL" id="JACCFH010000001">
    <property type="protein sequence ID" value="NYG34356.1"/>
    <property type="molecule type" value="Genomic_DNA"/>
</dbReference>
<dbReference type="AlphaFoldDB" id="A0A7Y9QZE9"/>
<evidence type="ECO:0000259" key="2">
    <source>
        <dbReference type="Pfam" id="PF00535"/>
    </source>
</evidence>
<protein>
    <recommendedName>
        <fullName evidence="2">Glycosyltransferase 2-like domain-containing protein</fullName>
    </recommendedName>
</protein>
<comment type="caution">
    <text evidence="3">The sequence shown here is derived from an EMBL/GenBank/DDBJ whole genome shotgun (WGS) entry which is preliminary data.</text>
</comment>
<sequence length="326" mass="35362">MADESEFQVAILLPVQGTDEALDRTVASVLAQTERRWTLWLIESEDARGRAARWLGTDPRVRRLPHAGGGRAAALGAALARCPGDYLVFLDAEHSWEPGFLALTTAFLRANPLEDLVCMEAVTPSGRPAVVRRAIFRERGALCAALDLPAGTTPDGALDGAVWYRGELAQHLRWGEYSRMAVTLMTSDAALRLAPALGRESAALEYRLQARLARTSAVNLLALRGAVQQPVAWSAAQELQQERAALEVFDEIHGHQREVDPEVARLRRERLARLQRSPALRLLGHGLGLARHAARAVVCSAGLSGAHRSRGATPLGLGGPQVHHPR</sequence>
<gene>
    <name evidence="3" type="ORF">BDD16_003342</name>
</gene>
<dbReference type="Pfam" id="PF00535">
    <property type="entry name" value="Glycos_transf_2"/>
    <property type="match status" value="1"/>
</dbReference>
<evidence type="ECO:0000256" key="1">
    <source>
        <dbReference type="SAM" id="MobiDB-lite"/>
    </source>
</evidence>
<evidence type="ECO:0000313" key="4">
    <source>
        <dbReference type="Proteomes" id="UP000518288"/>
    </source>
</evidence>
<dbReference type="Gene3D" id="3.90.550.10">
    <property type="entry name" value="Spore Coat Polysaccharide Biosynthesis Protein SpsA, Chain A"/>
    <property type="match status" value="1"/>
</dbReference>
<organism evidence="3 4">
    <name type="scientific">Sphaerotilus montanus</name>
    <dbReference type="NCBI Taxonomy" id="522889"/>
    <lineage>
        <taxon>Bacteria</taxon>
        <taxon>Pseudomonadati</taxon>
        <taxon>Pseudomonadota</taxon>
        <taxon>Betaproteobacteria</taxon>
        <taxon>Burkholderiales</taxon>
        <taxon>Sphaerotilaceae</taxon>
        <taxon>Sphaerotilus</taxon>
    </lineage>
</organism>
<dbReference type="RefSeq" id="WP_179635009.1">
    <property type="nucleotide sequence ID" value="NZ_JACCFH010000001.1"/>
</dbReference>
<dbReference type="SUPFAM" id="SSF53448">
    <property type="entry name" value="Nucleotide-diphospho-sugar transferases"/>
    <property type="match status" value="1"/>
</dbReference>
<feature type="region of interest" description="Disordered" evidence="1">
    <location>
        <begin position="306"/>
        <end position="326"/>
    </location>
</feature>
<feature type="domain" description="Glycosyltransferase 2-like" evidence="2">
    <location>
        <begin position="13"/>
        <end position="114"/>
    </location>
</feature>
<proteinExistence type="predicted"/>
<dbReference type="InterPro" id="IPR001173">
    <property type="entry name" value="Glyco_trans_2-like"/>
</dbReference>
<keyword evidence="4" id="KW-1185">Reference proteome</keyword>
<evidence type="ECO:0000313" key="3">
    <source>
        <dbReference type="EMBL" id="NYG34356.1"/>
    </source>
</evidence>
<reference evidence="3 4" key="1">
    <citation type="submission" date="2020-07" db="EMBL/GenBank/DDBJ databases">
        <title>Genomic Encyclopedia of Archaeal and Bacterial Type Strains, Phase II (KMG-II): from individual species to whole genera.</title>
        <authorList>
            <person name="Goeker M."/>
        </authorList>
    </citation>
    <scope>NUCLEOTIDE SEQUENCE [LARGE SCALE GENOMIC DNA]</scope>
    <source>
        <strain evidence="3 4">DSM 21226</strain>
    </source>
</reference>